<dbReference type="EMBL" id="CP006644">
    <property type="protein sequence ID" value="AHE54851.1"/>
    <property type="molecule type" value="Genomic_DNA"/>
</dbReference>
<evidence type="ECO:0000313" key="1">
    <source>
        <dbReference type="EMBL" id="AHE54851.1"/>
    </source>
</evidence>
<dbReference type="OrthoDB" id="7565554at2"/>
<evidence type="ECO:0000313" key="2">
    <source>
        <dbReference type="Proteomes" id="UP000018851"/>
    </source>
</evidence>
<dbReference type="HOGENOM" id="CLU_156609_0_0_5"/>
<dbReference type="RefSeq" id="WP_025293053.1">
    <property type="nucleotide sequence ID" value="NZ_CP006644.1"/>
</dbReference>
<dbReference type="STRING" id="1123269.NX02_15855"/>
<accession>W0ACN6</accession>
<keyword evidence="2" id="KW-1185">Reference proteome</keyword>
<protein>
    <submittedName>
        <fullName evidence="1">Uncharacterized protein</fullName>
    </submittedName>
</protein>
<organism evidence="1 2">
    <name type="scientific">Sphingomonas sanxanigenens DSM 19645 = NX02</name>
    <dbReference type="NCBI Taxonomy" id="1123269"/>
    <lineage>
        <taxon>Bacteria</taxon>
        <taxon>Pseudomonadati</taxon>
        <taxon>Pseudomonadota</taxon>
        <taxon>Alphaproteobacteria</taxon>
        <taxon>Sphingomonadales</taxon>
        <taxon>Sphingomonadaceae</taxon>
        <taxon>Sphingomonas</taxon>
    </lineage>
</organism>
<name>W0ACN6_9SPHN</name>
<dbReference type="Proteomes" id="UP000018851">
    <property type="component" value="Chromosome"/>
</dbReference>
<dbReference type="AlphaFoldDB" id="W0ACN6"/>
<proteinExistence type="predicted"/>
<reference evidence="1 2" key="1">
    <citation type="submission" date="2013-07" db="EMBL/GenBank/DDBJ databases">
        <title>Completed genome of Sphingomonas sanxanigenens NX02.</title>
        <authorList>
            <person name="Ma T."/>
            <person name="Huang H."/>
            <person name="Wu M."/>
            <person name="Li X."/>
            <person name="Li G."/>
        </authorList>
    </citation>
    <scope>NUCLEOTIDE SEQUENCE [LARGE SCALE GENOMIC DNA]</scope>
    <source>
        <strain evidence="1 2">NX02</strain>
    </source>
</reference>
<dbReference type="eggNOG" id="ENOG503388Y">
    <property type="taxonomic scope" value="Bacteria"/>
</dbReference>
<sequence length="134" mass="14215">MSIEAIAAQAAGAPAAGSVRIFELAPAMPQQVGPEATARFENALHAQEAQRVGATSDVPPAVKGLLDTLDKVNVEARGVTDYARTAESSGSELTPGEIIELTMRCQEFMFHCQLTSNIANRSSDGVQQLFRQQG</sequence>
<gene>
    <name evidence="1" type="ORF">NX02_15855</name>
</gene>
<dbReference type="KEGG" id="ssan:NX02_15855"/>
<dbReference type="PATRIC" id="fig|1123269.5.peg.3099"/>